<name>A0A1B6EEL8_9HEMI</name>
<evidence type="ECO:0000256" key="9">
    <source>
        <dbReference type="ARBA" id="ARBA00047761"/>
    </source>
</evidence>
<keyword evidence="3 12" id="KW-0479">Metal-binding</keyword>
<comment type="subcellular location">
    <subcellularLocation>
        <location evidence="1 12">Nucleus</location>
    </subcellularLocation>
</comment>
<evidence type="ECO:0000256" key="3">
    <source>
        <dbReference type="ARBA" id="ARBA00022723"/>
    </source>
</evidence>
<dbReference type="PROSITE" id="PS51479">
    <property type="entry name" value="ZF_RTR1"/>
    <property type="match status" value="1"/>
</dbReference>
<dbReference type="Pfam" id="PF04181">
    <property type="entry name" value="RPAP2_Rtr1"/>
    <property type="match status" value="1"/>
</dbReference>
<proteinExistence type="inferred from homology"/>
<evidence type="ECO:0000256" key="10">
    <source>
        <dbReference type="ARBA" id="ARBA00048336"/>
    </source>
</evidence>
<evidence type="ECO:0000313" key="16">
    <source>
        <dbReference type="EMBL" id="JAS36379.1"/>
    </source>
</evidence>
<comment type="catalytic activity">
    <reaction evidence="9 12">
        <text>O-phospho-L-seryl-[protein] + H2O = L-seryl-[protein] + phosphate</text>
        <dbReference type="Rhea" id="RHEA:20629"/>
        <dbReference type="Rhea" id="RHEA-COMP:9863"/>
        <dbReference type="Rhea" id="RHEA-COMP:11604"/>
        <dbReference type="ChEBI" id="CHEBI:15377"/>
        <dbReference type="ChEBI" id="CHEBI:29999"/>
        <dbReference type="ChEBI" id="CHEBI:43474"/>
        <dbReference type="ChEBI" id="CHEBI:83421"/>
        <dbReference type="EC" id="3.1.3.16"/>
    </reaction>
</comment>
<dbReference type="PANTHER" id="PTHR14732">
    <property type="entry name" value="RNA POLYMERASE II SUBUNIT B1 CTD PHOSPHATASE RPAP2-RELATED"/>
    <property type="match status" value="1"/>
</dbReference>
<dbReference type="GO" id="GO:0005737">
    <property type="term" value="C:cytoplasm"/>
    <property type="evidence" value="ECO:0007669"/>
    <property type="project" value="TreeGrafter"/>
</dbReference>
<keyword evidence="7 12" id="KW-0904">Protein phosphatase</keyword>
<comment type="catalytic activity">
    <reaction evidence="10 12">
        <text>O-phospho-L-threonyl-[protein] + H2O = L-threonyl-[protein] + phosphate</text>
        <dbReference type="Rhea" id="RHEA:47004"/>
        <dbReference type="Rhea" id="RHEA-COMP:11060"/>
        <dbReference type="Rhea" id="RHEA-COMP:11605"/>
        <dbReference type="ChEBI" id="CHEBI:15377"/>
        <dbReference type="ChEBI" id="CHEBI:30013"/>
        <dbReference type="ChEBI" id="CHEBI:43474"/>
        <dbReference type="ChEBI" id="CHEBI:61977"/>
        <dbReference type="EC" id="3.1.3.16"/>
    </reaction>
</comment>
<gene>
    <name evidence="15" type="ORF">g.23345</name>
    <name evidence="14" type="ORF">g.23346</name>
    <name evidence="16" type="ORF">g.23347</name>
</gene>
<evidence type="ECO:0000256" key="2">
    <source>
        <dbReference type="ARBA" id="ARBA00005676"/>
    </source>
</evidence>
<feature type="domain" description="RTR1-type" evidence="13">
    <location>
        <begin position="46"/>
        <end position="129"/>
    </location>
</feature>
<dbReference type="InterPro" id="IPR039693">
    <property type="entry name" value="Rtr1/RPAP2"/>
</dbReference>
<evidence type="ECO:0000259" key="13">
    <source>
        <dbReference type="PROSITE" id="PS51479"/>
    </source>
</evidence>
<evidence type="ECO:0000256" key="11">
    <source>
        <dbReference type="PROSITE-ProRule" id="PRU00812"/>
    </source>
</evidence>
<dbReference type="GO" id="GO:0008270">
    <property type="term" value="F:zinc ion binding"/>
    <property type="evidence" value="ECO:0007669"/>
    <property type="project" value="UniProtKB-KW"/>
</dbReference>
<evidence type="ECO:0000256" key="12">
    <source>
        <dbReference type="RuleBase" id="RU367080"/>
    </source>
</evidence>
<dbReference type="GO" id="GO:0043175">
    <property type="term" value="F:RNA polymerase core enzyme binding"/>
    <property type="evidence" value="ECO:0007669"/>
    <property type="project" value="UniProtKB-UniRule"/>
</dbReference>
<dbReference type="EC" id="3.1.3.16" evidence="12"/>
<dbReference type="EMBL" id="GEDC01000919">
    <property type="protein sequence ID" value="JAS36379.1"/>
    <property type="molecule type" value="Transcribed_RNA"/>
</dbReference>
<protein>
    <recommendedName>
        <fullName evidence="12">RNA polymerase II subunit B1 CTD phosphatase RPAP2 homolog</fullName>
        <ecNumber evidence="12">3.1.3.16</ecNumber>
    </recommendedName>
</protein>
<evidence type="ECO:0000256" key="1">
    <source>
        <dbReference type="ARBA" id="ARBA00004123"/>
    </source>
</evidence>
<accession>A0A1B6EEL8</accession>
<dbReference type="Gene3D" id="1.25.40.820">
    <property type="match status" value="1"/>
</dbReference>
<comment type="function">
    <text evidence="12">Putative RNA polymerase II subunit B1 C-terminal domain (CTD) phosphatase involved in RNA polymerase II transcription regulation.</text>
</comment>
<comment type="similarity">
    <text evidence="2 11 12">Belongs to the RPAP2 family.</text>
</comment>
<dbReference type="InterPro" id="IPR038534">
    <property type="entry name" value="Rtr1/RPAP2_sf"/>
</dbReference>
<dbReference type="AlphaFoldDB" id="A0A1B6EEL8"/>
<reference evidence="16" key="1">
    <citation type="submission" date="2015-12" db="EMBL/GenBank/DDBJ databases">
        <title>De novo transcriptome assembly of four potential Pierce s Disease insect vectors from Arizona vineyards.</title>
        <authorList>
            <person name="Tassone E.E."/>
        </authorList>
    </citation>
    <scope>NUCLEOTIDE SEQUENCE</scope>
</reference>
<dbReference type="EMBL" id="GEDC01006895">
    <property type="protein sequence ID" value="JAS30403.1"/>
    <property type="molecule type" value="Transcribed_RNA"/>
</dbReference>
<dbReference type="EMBL" id="GEDC01023144">
    <property type="protein sequence ID" value="JAS14154.1"/>
    <property type="molecule type" value="Transcribed_RNA"/>
</dbReference>
<keyword evidence="4 12" id="KW-0863">Zinc-finger</keyword>
<dbReference type="GO" id="GO:0005634">
    <property type="term" value="C:nucleus"/>
    <property type="evidence" value="ECO:0007669"/>
    <property type="project" value="UniProtKB-SubCell"/>
</dbReference>
<dbReference type="GO" id="GO:0008420">
    <property type="term" value="F:RNA polymerase II CTD heptapeptide repeat phosphatase activity"/>
    <property type="evidence" value="ECO:0007669"/>
    <property type="project" value="UniProtKB-UniRule"/>
</dbReference>
<dbReference type="PANTHER" id="PTHR14732:SF0">
    <property type="entry name" value="RNA POLYMERASE II SUBUNIT B1 CTD PHOSPHATASE RPAP2-RELATED"/>
    <property type="match status" value="1"/>
</dbReference>
<dbReference type="InterPro" id="IPR007308">
    <property type="entry name" value="Rtr1/RPAP2_dom"/>
</dbReference>
<keyword evidence="6 12" id="KW-0862">Zinc</keyword>
<evidence type="ECO:0000256" key="6">
    <source>
        <dbReference type="ARBA" id="ARBA00022833"/>
    </source>
</evidence>
<evidence type="ECO:0000313" key="14">
    <source>
        <dbReference type="EMBL" id="JAS14154.1"/>
    </source>
</evidence>
<keyword evidence="5 12" id="KW-0378">Hydrolase</keyword>
<evidence type="ECO:0000256" key="7">
    <source>
        <dbReference type="ARBA" id="ARBA00022912"/>
    </source>
</evidence>
<sequence>MSKSSETYLLEAEKATEKAKKECNKKALEIVESWIEQAVPQKELLKNLYFINQNHFQDIIEERAILKKCGYPLCGNVLKNIPLQKYHISTLYNKVFDITEKKNFCSNICYKAARYLKNQLLTSPLWLRDEKESMLFELLPIHELQVSQVEVELRHYNTVKLENDSGEIYLGNKNTHELSFKSLLPHQEIEGSNIVEKLCKERVQNTTKDVMEENFKFKLDTSNKLIDINTRSNEISVSNGGNNNMNNVGNKNSKFLQNLQENVAVSGSTDESKRNDGKKEGKVISDRKLSFDCVHSFNLPTEKIKNENMEITRNEVIKNSNKEKNYRNQIVLNSVIKIEQSLRAWFTIDSLCFLYGEDTVKEKLHKKNESLKTQQFVDENTQVDPHLYERYLMICKKLNIVEIKDQIFNSNLKKAKGIQNPIPDYAQLKEESKRIDLKVKQFFRGDNVVKFQDKSVIEGENSTLLPLVDIYAQKSLRKKIVMDKLFLVYPELQHILELQPVNLTEDIKTLINTFKLSANNITFIPAEWNLISLIIFKLLSIKNQIMYQLLNRKIKNMNLTLLLLSYKLEESYLDKVVMWLTDIDQILKNQN</sequence>
<evidence type="ECO:0000256" key="5">
    <source>
        <dbReference type="ARBA" id="ARBA00022801"/>
    </source>
</evidence>
<evidence type="ECO:0000313" key="15">
    <source>
        <dbReference type="EMBL" id="JAS30403.1"/>
    </source>
</evidence>
<evidence type="ECO:0000256" key="4">
    <source>
        <dbReference type="ARBA" id="ARBA00022771"/>
    </source>
</evidence>
<organism evidence="16">
    <name type="scientific">Clastoptera arizonana</name>
    <name type="common">Arizona spittle bug</name>
    <dbReference type="NCBI Taxonomy" id="38151"/>
    <lineage>
        <taxon>Eukaryota</taxon>
        <taxon>Metazoa</taxon>
        <taxon>Ecdysozoa</taxon>
        <taxon>Arthropoda</taxon>
        <taxon>Hexapoda</taxon>
        <taxon>Insecta</taxon>
        <taxon>Pterygota</taxon>
        <taxon>Neoptera</taxon>
        <taxon>Paraneoptera</taxon>
        <taxon>Hemiptera</taxon>
        <taxon>Auchenorrhyncha</taxon>
        <taxon>Cercopoidea</taxon>
        <taxon>Clastopteridae</taxon>
        <taxon>Clastoptera</taxon>
    </lineage>
</organism>
<keyword evidence="8 12" id="KW-0539">Nucleus</keyword>
<evidence type="ECO:0000256" key="8">
    <source>
        <dbReference type="ARBA" id="ARBA00023242"/>
    </source>
</evidence>